<dbReference type="SUPFAM" id="SSF81324">
    <property type="entry name" value="Voltage-gated potassium channels"/>
    <property type="match status" value="1"/>
</dbReference>
<keyword evidence="5 15" id="KW-0812">Transmembrane</keyword>
<evidence type="ECO:0000259" key="16">
    <source>
        <dbReference type="Pfam" id="PF00520"/>
    </source>
</evidence>
<sequence>MADVAGNLSVVADARGSESRSSLPRTFILLNDLSGVGPGSGESSEVVVEPASPLPDRISAGREETASGSGGESLPYPTLAPVVFFYLKQTTRPRSWCLKMVCNPYPFIYEIGDFTTSMLVILLNCVTLGMFHPCEDSNCDSERCRILQVRSHFMIKHVLQYHLMLEYSLNLQNVSFSAVRTVRVLRPLRAINRVPSMRILVTLLLDTLPMLGNVLLLCFFVFFIFGIVGVQLWAGLLRNRFTLKMLPYCLCSYYHTENDDESPFICSQRRDNGMRDCSSVPKLYEGILQCDLDMDSYNSTDNTTCVNWNQYYTKCSAGPFNPFKGAINFDNICFAWIAIFQVITLEGWVDIMYFVMDAHSFYNFIYFILLIIIGSFFMINLCLVVIATQFSETKQRESQLMKEQRVRFMSNASTLASVSEPGSCYDELLKYLSWYNVFISLHPHQDPWQHCLNVLELLEARARDPDEKCIQQSILDETKVFLHLEE</sequence>
<feature type="region of interest" description="Disordered" evidence="14">
    <location>
        <begin position="40"/>
        <end position="72"/>
    </location>
</feature>
<dbReference type="InterPro" id="IPR005821">
    <property type="entry name" value="Ion_trans_dom"/>
</dbReference>
<evidence type="ECO:0000256" key="5">
    <source>
        <dbReference type="ARBA" id="ARBA00022692"/>
    </source>
</evidence>
<keyword evidence="3" id="KW-0109">Calcium transport</keyword>
<keyword evidence="13" id="KW-0407">Ion channel</keyword>
<evidence type="ECO:0000256" key="2">
    <source>
        <dbReference type="ARBA" id="ARBA00022448"/>
    </source>
</evidence>
<organism evidence="17 18">
    <name type="scientific">Echeneis naucrates</name>
    <name type="common">Live sharksucker</name>
    <dbReference type="NCBI Taxonomy" id="173247"/>
    <lineage>
        <taxon>Eukaryota</taxon>
        <taxon>Metazoa</taxon>
        <taxon>Chordata</taxon>
        <taxon>Craniata</taxon>
        <taxon>Vertebrata</taxon>
        <taxon>Euteleostomi</taxon>
        <taxon>Actinopterygii</taxon>
        <taxon>Neopterygii</taxon>
        <taxon>Teleostei</taxon>
        <taxon>Neoteleostei</taxon>
        <taxon>Acanthomorphata</taxon>
        <taxon>Carangaria</taxon>
        <taxon>Carangiformes</taxon>
        <taxon>Echeneidae</taxon>
        <taxon>Echeneis</taxon>
    </lineage>
</organism>
<dbReference type="PRINTS" id="PR01629">
    <property type="entry name" value="TVDCCALPHA1"/>
</dbReference>
<dbReference type="GO" id="GO:0008331">
    <property type="term" value="F:high voltage-gated calcium channel activity"/>
    <property type="evidence" value="ECO:0007669"/>
    <property type="project" value="TreeGrafter"/>
</dbReference>
<evidence type="ECO:0000256" key="13">
    <source>
        <dbReference type="ARBA" id="ARBA00023303"/>
    </source>
</evidence>
<keyword evidence="9 15" id="KW-1133">Transmembrane helix</keyword>
<evidence type="ECO:0000256" key="8">
    <source>
        <dbReference type="ARBA" id="ARBA00022882"/>
    </source>
</evidence>
<evidence type="ECO:0000256" key="9">
    <source>
        <dbReference type="ARBA" id="ARBA00022989"/>
    </source>
</evidence>
<accession>A0A665XA44</accession>
<evidence type="ECO:0000256" key="7">
    <source>
        <dbReference type="ARBA" id="ARBA00022837"/>
    </source>
</evidence>
<name>A0A665XA44_ECHNA</name>
<reference evidence="17" key="3">
    <citation type="submission" date="2025-09" db="UniProtKB">
        <authorList>
            <consortium name="Ensembl"/>
        </authorList>
    </citation>
    <scope>IDENTIFICATION</scope>
</reference>
<keyword evidence="6" id="KW-0677">Repeat</keyword>
<keyword evidence="11 15" id="KW-0472">Membrane</keyword>
<protein>
    <submittedName>
        <fullName evidence="17">Calcium channel, voltage-dependent, T type, alpha 1G subunit</fullName>
    </submittedName>
</protein>
<dbReference type="Gene3D" id="1.10.287.70">
    <property type="match status" value="1"/>
</dbReference>
<feature type="transmembrane region" description="Helical" evidence="15">
    <location>
        <begin position="361"/>
        <end position="386"/>
    </location>
</feature>
<reference evidence="17" key="1">
    <citation type="submission" date="2021-04" db="EMBL/GenBank/DDBJ databases">
        <authorList>
            <consortium name="Wellcome Sanger Institute Data Sharing"/>
        </authorList>
    </citation>
    <scope>NUCLEOTIDE SEQUENCE [LARGE SCALE GENOMIC DNA]</scope>
</reference>
<keyword evidence="4" id="KW-0107">Calcium channel</keyword>
<evidence type="ECO:0000256" key="3">
    <source>
        <dbReference type="ARBA" id="ARBA00022568"/>
    </source>
</evidence>
<keyword evidence="10" id="KW-0406">Ion transport</keyword>
<evidence type="ECO:0000256" key="10">
    <source>
        <dbReference type="ARBA" id="ARBA00023065"/>
    </source>
</evidence>
<dbReference type="InterPro" id="IPR050599">
    <property type="entry name" value="VDCC_alpha-1_subunit"/>
</dbReference>
<feature type="compositionally biased region" description="Low complexity" evidence="14">
    <location>
        <begin position="41"/>
        <end position="50"/>
    </location>
</feature>
<evidence type="ECO:0000256" key="11">
    <source>
        <dbReference type="ARBA" id="ARBA00023136"/>
    </source>
</evidence>
<dbReference type="PANTHER" id="PTHR45628">
    <property type="entry name" value="VOLTAGE-DEPENDENT CALCIUM CHANNEL TYPE A SUBUNIT ALPHA-1"/>
    <property type="match status" value="1"/>
</dbReference>
<evidence type="ECO:0000256" key="4">
    <source>
        <dbReference type="ARBA" id="ARBA00022673"/>
    </source>
</evidence>
<dbReference type="AlphaFoldDB" id="A0A665XA44"/>
<evidence type="ECO:0000313" key="17">
    <source>
        <dbReference type="Ensembl" id="ENSENLP00000053243.1"/>
    </source>
</evidence>
<evidence type="ECO:0000313" key="18">
    <source>
        <dbReference type="Proteomes" id="UP000472264"/>
    </source>
</evidence>
<dbReference type="FunFam" id="1.10.287.70:FF:000014">
    <property type="entry name" value="Voltage-dependent T-type calcium channel subunit alpha"/>
    <property type="match status" value="1"/>
</dbReference>
<keyword evidence="12" id="KW-0325">Glycoprotein</keyword>
<dbReference type="GO" id="GO:0098703">
    <property type="term" value="P:calcium ion import across plasma membrane"/>
    <property type="evidence" value="ECO:0007669"/>
    <property type="project" value="TreeGrafter"/>
</dbReference>
<feature type="transmembrane region" description="Helical" evidence="15">
    <location>
        <begin position="333"/>
        <end position="355"/>
    </location>
</feature>
<feature type="domain" description="Ion transport" evidence="16">
    <location>
        <begin position="164"/>
        <end position="397"/>
    </location>
</feature>
<evidence type="ECO:0000256" key="1">
    <source>
        <dbReference type="ARBA" id="ARBA00004141"/>
    </source>
</evidence>
<dbReference type="Pfam" id="PF00520">
    <property type="entry name" value="Ion_trans"/>
    <property type="match status" value="1"/>
</dbReference>
<gene>
    <name evidence="17" type="primary">cacna1g</name>
</gene>
<keyword evidence="18" id="KW-1185">Reference proteome</keyword>
<dbReference type="InterPro" id="IPR005445">
    <property type="entry name" value="VDCC_T_a1"/>
</dbReference>
<dbReference type="GO" id="GO:0005891">
    <property type="term" value="C:voltage-gated calcium channel complex"/>
    <property type="evidence" value="ECO:0007669"/>
    <property type="project" value="InterPro"/>
</dbReference>
<feature type="transmembrane region" description="Helical" evidence="15">
    <location>
        <begin position="214"/>
        <end position="236"/>
    </location>
</feature>
<comment type="subcellular location">
    <subcellularLocation>
        <location evidence="1">Membrane</location>
        <topology evidence="1">Multi-pass membrane protein</topology>
    </subcellularLocation>
</comment>
<reference evidence="17" key="2">
    <citation type="submission" date="2025-08" db="UniProtKB">
        <authorList>
            <consortium name="Ensembl"/>
        </authorList>
    </citation>
    <scope>IDENTIFICATION</scope>
</reference>
<evidence type="ECO:0000256" key="12">
    <source>
        <dbReference type="ARBA" id="ARBA00023180"/>
    </source>
</evidence>
<keyword evidence="2" id="KW-0813">Transport</keyword>
<keyword evidence="7" id="KW-0106">Calcium</keyword>
<evidence type="ECO:0000256" key="6">
    <source>
        <dbReference type="ARBA" id="ARBA00022737"/>
    </source>
</evidence>
<keyword evidence="8" id="KW-0851">Voltage-gated channel</keyword>
<dbReference type="Ensembl" id="ENSENLT00000054514.1">
    <property type="protein sequence ID" value="ENSENLP00000053243.1"/>
    <property type="gene ID" value="ENSENLG00000022217.1"/>
</dbReference>
<dbReference type="Proteomes" id="UP000472264">
    <property type="component" value="Chromosome 19"/>
</dbReference>
<dbReference type="PANTHER" id="PTHR45628:SF33">
    <property type="entry name" value="VOLTAGE-DEPENDENT T-TYPE CALCIUM CHANNEL SUBUNIT ALPHA-1G"/>
    <property type="match status" value="1"/>
</dbReference>
<evidence type="ECO:0000256" key="15">
    <source>
        <dbReference type="SAM" id="Phobius"/>
    </source>
</evidence>
<evidence type="ECO:0000256" key="14">
    <source>
        <dbReference type="SAM" id="MobiDB-lite"/>
    </source>
</evidence>
<proteinExistence type="predicted"/>